<keyword evidence="2" id="KW-1133">Transmembrane helix</keyword>
<name>A0A1H9GS02_9BACI</name>
<dbReference type="Proteomes" id="UP000199427">
    <property type="component" value="Unassembled WGS sequence"/>
</dbReference>
<evidence type="ECO:0000313" key="4">
    <source>
        <dbReference type="Proteomes" id="UP000199427"/>
    </source>
</evidence>
<dbReference type="AlphaFoldDB" id="A0A1H9GS02"/>
<keyword evidence="4" id="KW-1185">Reference proteome</keyword>
<keyword evidence="2" id="KW-0812">Transmembrane</keyword>
<feature type="transmembrane region" description="Helical" evidence="2">
    <location>
        <begin position="42"/>
        <end position="63"/>
    </location>
</feature>
<accession>A0A1H9GS02</accession>
<sequence>MDKELQKAKEEYQGEITFTDNDRNKVLEKISESKLTKPSKGIFHPFPVISALIATLLIGFLFLTNTDLLVNQNSGSPEDKQVEGYIVKIEDNEALVTNSDTQQSIWLSDIPEEFEIGQKIQGSYDNSSSTQDSPTLNDFEIKPSHTIEGSNMTEEEVIRTALTTEDYSRFDPIMVRSVEYEPSTQVWTIQLSLNDRGDWEFNIDDQTQEIMTEHDTETSQEPVIEEIINEYEDTITSLKNDDTQQINFDTKEELKNYLTQSMSETLADSHIENYIMERDGELYLRETEFPTFINTNEAYLTEEIDKDTYHAIQEQDTELTNHIEITYIIQNQQNQWIVEDVDVQSLEQNSVKIESDQQAKEEVKKALQLSDQYQLDYEGQDVPSEEYEGQNLALIHVYEENENATATYGWYYINLENRAIYEYDIATNNLTLMYDYNGEEYVKVE</sequence>
<feature type="compositionally biased region" description="Polar residues" evidence="1">
    <location>
        <begin position="122"/>
        <end position="136"/>
    </location>
</feature>
<reference evidence="3 4" key="1">
    <citation type="submission" date="2016-10" db="EMBL/GenBank/DDBJ databases">
        <authorList>
            <person name="de Groot N.N."/>
        </authorList>
    </citation>
    <scope>NUCLEOTIDE SEQUENCE [LARGE SCALE GENOMIC DNA]</scope>
    <source>
        <strain evidence="3 4">DSM 21633</strain>
    </source>
</reference>
<organism evidence="3 4">
    <name type="scientific">Piscibacillus halophilus</name>
    <dbReference type="NCBI Taxonomy" id="571933"/>
    <lineage>
        <taxon>Bacteria</taxon>
        <taxon>Bacillati</taxon>
        <taxon>Bacillota</taxon>
        <taxon>Bacilli</taxon>
        <taxon>Bacillales</taxon>
        <taxon>Bacillaceae</taxon>
        <taxon>Piscibacillus</taxon>
    </lineage>
</organism>
<dbReference type="RefSeq" id="WP_091773647.1">
    <property type="nucleotide sequence ID" value="NZ_FOES01000016.1"/>
</dbReference>
<feature type="region of interest" description="Disordered" evidence="1">
    <location>
        <begin position="122"/>
        <end position="151"/>
    </location>
</feature>
<protein>
    <submittedName>
        <fullName evidence="3">Uncharacterized protein</fullName>
    </submittedName>
</protein>
<keyword evidence="2" id="KW-0472">Membrane</keyword>
<evidence type="ECO:0000313" key="3">
    <source>
        <dbReference type="EMBL" id="SEQ52789.1"/>
    </source>
</evidence>
<dbReference type="STRING" id="571933.SAMN05216362_11641"/>
<evidence type="ECO:0000256" key="1">
    <source>
        <dbReference type="SAM" id="MobiDB-lite"/>
    </source>
</evidence>
<dbReference type="EMBL" id="FOES01000016">
    <property type="protein sequence ID" value="SEQ52789.1"/>
    <property type="molecule type" value="Genomic_DNA"/>
</dbReference>
<evidence type="ECO:0000256" key="2">
    <source>
        <dbReference type="SAM" id="Phobius"/>
    </source>
</evidence>
<dbReference type="OrthoDB" id="574706at2"/>
<proteinExistence type="predicted"/>
<gene>
    <name evidence="3" type="ORF">SAMN05216362_11641</name>
</gene>